<organism evidence="1 2">
    <name type="scientific">Stygiolobus azoricus</name>
    <dbReference type="NCBI Taxonomy" id="41675"/>
    <lineage>
        <taxon>Archaea</taxon>
        <taxon>Thermoproteota</taxon>
        <taxon>Thermoprotei</taxon>
        <taxon>Sulfolobales</taxon>
        <taxon>Sulfolobaceae</taxon>
        <taxon>Stygiolobus</taxon>
    </lineage>
</organism>
<reference evidence="1 2" key="1">
    <citation type="submission" date="2019-10" db="EMBL/GenBank/DDBJ databases">
        <title>Genome Sequences from Six Type Strain Members of the Archaeal Family Sulfolobaceae: Acidianus ambivalens, Acidianus infernus, Metallosphaera prunae, Stygiolobus azoricus, Sulfolobus metallicus, and Sulfurisphaera ohwakuensis.</title>
        <authorList>
            <person name="Counts J.A."/>
            <person name="Kelly R.M."/>
        </authorList>
    </citation>
    <scope>NUCLEOTIDE SEQUENCE [LARGE SCALE GENOMIC DNA]</scope>
    <source>
        <strain evidence="1 2">FC6</strain>
    </source>
</reference>
<proteinExistence type="predicted"/>
<dbReference type="AlphaFoldDB" id="A0A650CPL5"/>
<keyword evidence="2" id="KW-1185">Reference proteome</keyword>
<protein>
    <submittedName>
        <fullName evidence="1">Uncharacterized protein</fullName>
    </submittedName>
</protein>
<evidence type="ECO:0000313" key="2">
    <source>
        <dbReference type="Proteomes" id="UP000423396"/>
    </source>
</evidence>
<dbReference type="Proteomes" id="UP000423396">
    <property type="component" value="Chromosome"/>
</dbReference>
<dbReference type="KEGG" id="sazo:D1868_07155"/>
<dbReference type="EMBL" id="CP045483">
    <property type="protein sequence ID" value="QGR19781.1"/>
    <property type="molecule type" value="Genomic_DNA"/>
</dbReference>
<gene>
    <name evidence="1" type="ORF">D1868_07155</name>
</gene>
<sequence>MSSVLDIILELLALKDAIKYEVQKPLKQELLSLLYEIKNTKEDINLDELLEKNNAKDVIELVKKIRNSMVK</sequence>
<name>A0A650CPL5_9CREN</name>
<dbReference type="OrthoDB" id="40628at2157"/>
<dbReference type="GeneID" id="42798835"/>
<accession>A0A650CPL5</accession>
<dbReference type="RefSeq" id="WP_156006895.1">
    <property type="nucleotide sequence ID" value="NZ_CP045483.1"/>
</dbReference>
<evidence type="ECO:0000313" key="1">
    <source>
        <dbReference type="EMBL" id="QGR19781.1"/>
    </source>
</evidence>